<accession>A0A916S113</accession>
<dbReference type="EMBL" id="BMIF01000011">
    <property type="protein sequence ID" value="GGA76283.1"/>
    <property type="molecule type" value="Genomic_DNA"/>
</dbReference>
<dbReference type="AlphaFoldDB" id="A0A916S113"/>
<reference evidence="1" key="1">
    <citation type="journal article" date="2014" name="Int. J. Syst. Evol. Microbiol.">
        <title>Complete genome sequence of Corynebacterium casei LMG S-19264T (=DSM 44701T), isolated from a smear-ripened cheese.</title>
        <authorList>
            <consortium name="US DOE Joint Genome Institute (JGI-PGF)"/>
            <person name="Walter F."/>
            <person name="Albersmeier A."/>
            <person name="Kalinowski J."/>
            <person name="Ruckert C."/>
        </authorList>
    </citation>
    <scope>NUCLEOTIDE SEQUENCE</scope>
    <source>
        <strain evidence="1">CGMCC 1.15320</strain>
    </source>
</reference>
<dbReference type="RefSeq" id="WP_188722188.1">
    <property type="nucleotide sequence ID" value="NZ_BMIF01000011.1"/>
</dbReference>
<reference evidence="1" key="2">
    <citation type="submission" date="2020-09" db="EMBL/GenBank/DDBJ databases">
        <authorList>
            <person name="Sun Q."/>
            <person name="Zhou Y."/>
        </authorList>
    </citation>
    <scope>NUCLEOTIDE SEQUENCE</scope>
    <source>
        <strain evidence="1">CGMCC 1.15320</strain>
    </source>
</reference>
<name>A0A916S113_9HYPH</name>
<dbReference type="InterPro" id="IPR010385">
    <property type="entry name" value="DUF982"/>
</dbReference>
<evidence type="ECO:0000313" key="1">
    <source>
        <dbReference type="EMBL" id="GGA76283.1"/>
    </source>
</evidence>
<gene>
    <name evidence="1" type="ORF">GCM10011385_32870</name>
</gene>
<keyword evidence="2" id="KW-1185">Reference proteome</keyword>
<evidence type="ECO:0000313" key="2">
    <source>
        <dbReference type="Proteomes" id="UP000636264"/>
    </source>
</evidence>
<proteinExistence type="predicted"/>
<comment type="caution">
    <text evidence="1">The sequence shown here is derived from an EMBL/GenBank/DDBJ whole genome shotgun (WGS) entry which is preliminary data.</text>
</comment>
<protein>
    <recommendedName>
        <fullName evidence="3">DUF982 domain-containing protein</fullName>
    </recommendedName>
</protein>
<dbReference type="Pfam" id="PF06169">
    <property type="entry name" value="DUF982"/>
    <property type="match status" value="1"/>
</dbReference>
<evidence type="ECO:0008006" key="3">
    <source>
        <dbReference type="Google" id="ProtNLM"/>
    </source>
</evidence>
<dbReference type="Gene3D" id="6.10.250.730">
    <property type="match status" value="1"/>
</dbReference>
<organism evidence="1 2">
    <name type="scientific">Nitratireductor aestuarii</name>
    <dbReference type="NCBI Taxonomy" id="1735103"/>
    <lineage>
        <taxon>Bacteria</taxon>
        <taxon>Pseudomonadati</taxon>
        <taxon>Pseudomonadota</taxon>
        <taxon>Alphaproteobacteria</taxon>
        <taxon>Hyphomicrobiales</taxon>
        <taxon>Phyllobacteriaceae</taxon>
        <taxon>Nitratireductor</taxon>
    </lineage>
</organism>
<dbReference type="Proteomes" id="UP000636264">
    <property type="component" value="Unassembled WGS sequence"/>
</dbReference>
<sequence>MKDLEFPQPVTVLVGLGFVRSVTNVYDAFSCLREVPAEQQDEVHEAAVDACRDAMSGKCPAEEACDVFIAYARRRHILVEDHLAIQGTAAAELTAA</sequence>